<dbReference type="eggNOG" id="ENOG5032Z2N">
    <property type="taxonomic scope" value="Bacteria"/>
</dbReference>
<evidence type="ECO:0000313" key="2">
    <source>
        <dbReference type="Proteomes" id="UP000010471"/>
    </source>
</evidence>
<dbReference type="RefSeq" id="WP_015185410.1">
    <property type="nucleotide sequence ID" value="NC_019738.1"/>
</dbReference>
<dbReference type="OrthoDB" id="487439at2"/>
<name>K9WP07_9CYAN</name>
<dbReference type="HOGENOM" id="CLU_1276535_0_0_3"/>
<proteinExistence type="predicted"/>
<organism evidence="1 2">
    <name type="scientific">Allocoleopsis franciscana PCC 7113</name>
    <dbReference type="NCBI Taxonomy" id="1173027"/>
    <lineage>
        <taxon>Bacteria</taxon>
        <taxon>Bacillati</taxon>
        <taxon>Cyanobacteriota</taxon>
        <taxon>Cyanophyceae</taxon>
        <taxon>Coleofasciculales</taxon>
        <taxon>Coleofasciculaceae</taxon>
        <taxon>Allocoleopsis</taxon>
        <taxon>Allocoleopsis franciscana</taxon>
    </lineage>
</organism>
<gene>
    <name evidence="1" type="ORF">Mic7113_5649</name>
</gene>
<reference evidence="1 2" key="1">
    <citation type="submission" date="2012-06" db="EMBL/GenBank/DDBJ databases">
        <title>Finished chromosome of genome of Microcoleus sp. PCC 7113.</title>
        <authorList>
            <consortium name="US DOE Joint Genome Institute"/>
            <person name="Gugger M."/>
            <person name="Coursin T."/>
            <person name="Rippka R."/>
            <person name="Tandeau De Marsac N."/>
            <person name="Huntemann M."/>
            <person name="Wei C.-L."/>
            <person name="Han J."/>
            <person name="Detter J.C."/>
            <person name="Han C."/>
            <person name="Tapia R."/>
            <person name="Chen A."/>
            <person name="Kyrpides N."/>
            <person name="Mavromatis K."/>
            <person name="Markowitz V."/>
            <person name="Szeto E."/>
            <person name="Ivanova N."/>
            <person name="Pagani I."/>
            <person name="Pati A."/>
            <person name="Goodwin L."/>
            <person name="Nordberg H.P."/>
            <person name="Cantor M.N."/>
            <person name="Hua S.X."/>
            <person name="Woyke T."/>
            <person name="Kerfeld C.A."/>
        </authorList>
    </citation>
    <scope>NUCLEOTIDE SEQUENCE [LARGE SCALE GENOMIC DNA]</scope>
    <source>
        <strain evidence="1 2">PCC 7113</strain>
    </source>
</reference>
<accession>K9WP07</accession>
<dbReference type="KEGG" id="mic:Mic7113_5649"/>
<dbReference type="Proteomes" id="UP000010471">
    <property type="component" value="Chromosome"/>
</dbReference>
<dbReference type="EMBL" id="CP003630">
    <property type="protein sequence ID" value="AFZ21277.1"/>
    <property type="molecule type" value="Genomic_DNA"/>
</dbReference>
<sequence>MGHLQEIGKASIVTLGALAFAALPGGAIPFGSNKVYRVGQDVIISAPASSKVEVGLGSRVRNKAVVAGSCGEVKITLPKTSPATVQVGTKTLTIANLPTQSLPSCKNGQFAEARTTDFKTAEGKVVVVGFTPSQSVAVGIPTPTTRRVSINACGFGTIKGASGSITVNGQDYNVSQLPDAGASPVCRKGSAYTPSSWSR</sequence>
<evidence type="ECO:0000313" key="1">
    <source>
        <dbReference type="EMBL" id="AFZ21277.1"/>
    </source>
</evidence>
<keyword evidence="2" id="KW-1185">Reference proteome</keyword>
<dbReference type="AlphaFoldDB" id="K9WP07"/>
<protein>
    <submittedName>
        <fullName evidence="1">Uncharacterized protein</fullName>
    </submittedName>
</protein>
<dbReference type="PATRIC" id="fig|1173027.3.peg.6263"/>